<keyword evidence="1" id="KW-0645">Protease</keyword>
<dbReference type="InterPro" id="IPR046336">
    <property type="entry name" value="Lon_prtase_N_sf"/>
</dbReference>
<gene>
    <name evidence="1" type="ORF">E6K81_05375</name>
</gene>
<dbReference type="Proteomes" id="UP000319771">
    <property type="component" value="Unassembled WGS sequence"/>
</dbReference>
<reference evidence="1 2" key="1">
    <citation type="journal article" date="2019" name="Nat. Microbiol.">
        <title>Mediterranean grassland soil C-N compound turnover is dependent on rainfall and depth, and is mediated by genomically divergent microorganisms.</title>
        <authorList>
            <person name="Diamond S."/>
            <person name="Andeer P.F."/>
            <person name="Li Z."/>
            <person name="Crits-Christoph A."/>
            <person name="Burstein D."/>
            <person name="Anantharaman K."/>
            <person name="Lane K.R."/>
            <person name="Thomas B.C."/>
            <person name="Pan C."/>
            <person name="Northen T.R."/>
            <person name="Banfield J.F."/>
        </authorList>
    </citation>
    <scope>NUCLEOTIDE SEQUENCE [LARGE SCALE GENOMIC DNA]</scope>
    <source>
        <strain evidence="1">WS_11</strain>
    </source>
</reference>
<evidence type="ECO:0000313" key="2">
    <source>
        <dbReference type="Proteomes" id="UP000319771"/>
    </source>
</evidence>
<proteinExistence type="predicted"/>
<organism evidence="1 2">
    <name type="scientific">Eiseniibacteriota bacterium</name>
    <dbReference type="NCBI Taxonomy" id="2212470"/>
    <lineage>
        <taxon>Bacteria</taxon>
        <taxon>Candidatus Eiseniibacteriota</taxon>
    </lineage>
</organism>
<accession>A0A538UBH2</accession>
<dbReference type="SUPFAM" id="SSF88697">
    <property type="entry name" value="PUA domain-like"/>
    <property type="match status" value="1"/>
</dbReference>
<protein>
    <submittedName>
        <fullName evidence="1">ATP-dependent protease</fullName>
    </submittedName>
</protein>
<feature type="non-terminal residue" evidence="1">
    <location>
        <position position="38"/>
    </location>
</feature>
<dbReference type="GO" id="GO:0008233">
    <property type="term" value="F:peptidase activity"/>
    <property type="evidence" value="ECO:0007669"/>
    <property type="project" value="UniProtKB-KW"/>
</dbReference>
<dbReference type="EMBL" id="VBPB01000079">
    <property type="protein sequence ID" value="TMQ73197.1"/>
    <property type="molecule type" value="Genomic_DNA"/>
</dbReference>
<name>A0A538UBH2_UNCEI</name>
<sequence length="38" mass="4210">MGGALPFVPQHPVPVFPLPGVVLFPSARLPLHIFELRY</sequence>
<dbReference type="InterPro" id="IPR015947">
    <property type="entry name" value="PUA-like_sf"/>
</dbReference>
<keyword evidence="1" id="KW-0378">Hydrolase</keyword>
<dbReference type="GO" id="GO:0006508">
    <property type="term" value="P:proteolysis"/>
    <property type="evidence" value="ECO:0007669"/>
    <property type="project" value="UniProtKB-KW"/>
</dbReference>
<dbReference type="Gene3D" id="2.30.130.40">
    <property type="entry name" value="LON domain-like"/>
    <property type="match status" value="1"/>
</dbReference>
<evidence type="ECO:0000313" key="1">
    <source>
        <dbReference type="EMBL" id="TMQ73197.1"/>
    </source>
</evidence>
<dbReference type="AlphaFoldDB" id="A0A538UBH2"/>
<comment type="caution">
    <text evidence="1">The sequence shown here is derived from an EMBL/GenBank/DDBJ whole genome shotgun (WGS) entry which is preliminary data.</text>
</comment>